<dbReference type="KEGG" id="saqu:EJC51_46995"/>
<dbReference type="RefSeq" id="WP_126276715.1">
    <property type="nucleotide sequence ID" value="NZ_CP034463.1"/>
</dbReference>
<name>A0A3S9IEW5_9ACTN</name>
<feature type="compositionally biased region" description="Low complexity" evidence="2">
    <location>
        <begin position="114"/>
        <end position="125"/>
    </location>
</feature>
<feature type="region of interest" description="Disordered" evidence="2">
    <location>
        <begin position="107"/>
        <end position="139"/>
    </location>
</feature>
<feature type="coiled-coil region" evidence="1">
    <location>
        <begin position="142"/>
        <end position="282"/>
    </location>
</feature>
<organism evidence="3 4">
    <name type="scientific">Streptomyces aquilus</name>
    <dbReference type="NCBI Taxonomy" id="2548456"/>
    <lineage>
        <taxon>Bacteria</taxon>
        <taxon>Bacillati</taxon>
        <taxon>Actinomycetota</taxon>
        <taxon>Actinomycetes</taxon>
        <taxon>Kitasatosporales</taxon>
        <taxon>Streptomycetaceae</taxon>
        <taxon>Streptomyces</taxon>
    </lineage>
</organism>
<evidence type="ECO:0000256" key="2">
    <source>
        <dbReference type="SAM" id="MobiDB-lite"/>
    </source>
</evidence>
<dbReference type="AlphaFoldDB" id="A0A3S9IEW5"/>
<proteinExistence type="predicted"/>
<accession>A0A3S9IEW5</accession>
<keyword evidence="4" id="KW-1185">Reference proteome</keyword>
<evidence type="ECO:0000313" key="4">
    <source>
        <dbReference type="Proteomes" id="UP000280197"/>
    </source>
</evidence>
<reference evidence="3 4" key="1">
    <citation type="submission" date="2018-12" db="EMBL/GenBank/DDBJ databases">
        <authorList>
            <person name="Li K."/>
        </authorList>
    </citation>
    <scope>NUCLEOTIDE SEQUENCE [LARGE SCALE GENOMIC DNA]</scope>
    <source>
        <strain evidence="4">CR22</strain>
    </source>
</reference>
<evidence type="ECO:0000313" key="3">
    <source>
        <dbReference type="EMBL" id="AZP22918.1"/>
    </source>
</evidence>
<keyword evidence="1" id="KW-0175">Coiled coil</keyword>
<protein>
    <submittedName>
        <fullName evidence="3">Uncharacterized protein</fullName>
    </submittedName>
</protein>
<gene>
    <name evidence="3" type="ORF">EJC51_46995</name>
</gene>
<evidence type="ECO:0000256" key="1">
    <source>
        <dbReference type="SAM" id="Coils"/>
    </source>
</evidence>
<sequence length="285" mass="32643">MATPIYGPTESAEEVYQAAQAAFARDLKDLQLACDITYRQIGDRSPIVLSPSGIAETLRGKRLPSRDFLNALVRVLYEVQDEKPVSREDPRLRRWEERRTRVLLLRDRARQSNPGVGDPDTGPGDSFPTDTGYVPPPDGATLLELESAKSDLRDILNNLQEHEQRVRTEFRQVLDEQARVAAELSRLTSLLEQERGDKERLEREVASLKRQRAVLSEQLDDLRAQFAEIDADKVALLKEESDLNDRRAVLNFDWARYEELLRQRANAEVMRLREQLQRTLSDPPA</sequence>
<dbReference type="Proteomes" id="UP000280197">
    <property type="component" value="Chromosome"/>
</dbReference>
<dbReference type="EMBL" id="CP034463">
    <property type="protein sequence ID" value="AZP22918.1"/>
    <property type="molecule type" value="Genomic_DNA"/>
</dbReference>